<evidence type="ECO:0000313" key="2">
    <source>
        <dbReference type="Proteomes" id="UP000224317"/>
    </source>
</evidence>
<protein>
    <recommendedName>
        <fullName evidence="3">C_GCAxxG_C_C family redox protein</fullName>
    </recommendedName>
</protein>
<dbReference type="RefSeq" id="WP_099413414.1">
    <property type="nucleotide sequence ID" value="NZ_PDYH01000033.1"/>
</dbReference>
<sequence length="124" mass="13331">MERKELAVELKHNGCNCCQAVLLAFKDELGYSEEELKKMGASFGVGMGCMEATCGALIGAQMILGMKKYEGKPILRDAATLAKNFAETCGATICKDLKGVETGVVKCECDDCVRNAVEVLLRNS</sequence>
<dbReference type="Proteomes" id="UP000224317">
    <property type="component" value="Unassembled WGS sequence"/>
</dbReference>
<comment type="caution">
    <text evidence="1">The sequence shown here is derived from an EMBL/GenBank/DDBJ whole genome shotgun (WGS) entry which is preliminary data.</text>
</comment>
<gene>
    <name evidence="1" type="ORF">CSX00_08525</name>
</gene>
<accession>A0A2G3EA56</accession>
<evidence type="ECO:0008006" key="3">
    <source>
        <dbReference type="Google" id="ProtNLM"/>
    </source>
</evidence>
<dbReference type="AlphaFoldDB" id="A0A2G3EA56"/>
<proteinExistence type="predicted"/>
<dbReference type="InterPro" id="IPR010181">
    <property type="entry name" value="CGCAxxGCC_motif"/>
</dbReference>
<evidence type="ECO:0000313" key="1">
    <source>
        <dbReference type="EMBL" id="PHU39941.1"/>
    </source>
</evidence>
<name>A0A2G3EA56_9FIRM</name>
<dbReference type="Pfam" id="PF09719">
    <property type="entry name" value="C_GCAxxG_C_C"/>
    <property type="match status" value="1"/>
</dbReference>
<keyword evidence="2" id="KW-1185">Reference proteome</keyword>
<organism evidence="1 2">
    <name type="scientific">Pseudobutyrivibrio ruminis</name>
    <dbReference type="NCBI Taxonomy" id="46206"/>
    <lineage>
        <taxon>Bacteria</taxon>
        <taxon>Bacillati</taxon>
        <taxon>Bacillota</taxon>
        <taxon>Clostridia</taxon>
        <taxon>Lachnospirales</taxon>
        <taxon>Lachnospiraceae</taxon>
        <taxon>Pseudobutyrivibrio</taxon>
    </lineage>
</organism>
<dbReference type="EMBL" id="PDYH01000033">
    <property type="protein sequence ID" value="PHU39941.1"/>
    <property type="molecule type" value="Genomic_DNA"/>
</dbReference>
<reference evidence="1" key="1">
    <citation type="submission" date="2017-10" db="EMBL/GenBank/DDBJ databases">
        <title>Resolving the taxonomy of Roseburia spp., Eubacterium rectale and Agathobacter spp. through phylogenomic analysis.</title>
        <authorList>
            <person name="Sheridan P.O."/>
            <person name="Walker A.W."/>
            <person name="Duncan S.H."/>
            <person name="Scott K.P."/>
            <person name="Toole P.W.O."/>
            <person name="Luis P."/>
            <person name="Flint H.J."/>
        </authorList>
    </citation>
    <scope>NUCLEOTIDE SEQUENCE [LARGE SCALE GENOMIC DNA]</scope>
    <source>
        <strain evidence="1">JK10</strain>
    </source>
</reference>